<feature type="region of interest" description="Disordered" evidence="6">
    <location>
        <begin position="494"/>
        <end position="539"/>
    </location>
</feature>
<accession>A0AAD8W9K7</accession>
<evidence type="ECO:0000256" key="3">
    <source>
        <dbReference type="ARBA" id="ARBA00022750"/>
    </source>
</evidence>
<dbReference type="GO" id="GO:0003676">
    <property type="term" value="F:nucleic acid binding"/>
    <property type="evidence" value="ECO:0007669"/>
    <property type="project" value="InterPro"/>
</dbReference>
<dbReference type="PROSITE" id="PS50994">
    <property type="entry name" value="INTEGRASE"/>
    <property type="match status" value="1"/>
</dbReference>
<feature type="domain" description="Integrase catalytic" evidence="8">
    <location>
        <begin position="264"/>
        <end position="440"/>
    </location>
</feature>
<dbReference type="GO" id="GO:0016787">
    <property type="term" value="F:hydrolase activity"/>
    <property type="evidence" value="ECO:0007669"/>
    <property type="project" value="UniProtKB-KW"/>
</dbReference>
<dbReference type="InterPro" id="IPR025724">
    <property type="entry name" value="GAG-pre-integrase_dom"/>
</dbReference>
<proteinExistence type="predicted"/>
<dbReference type="InterPro" id="IPR043502">
    <property type="entry name" value="DNA/RNA_pol_sf"/>
</dbReference>
<dbReference type="InterPro" id="IPR039537">
    <property type="entry name" value="Retrotran_Ty1/copia-like"/>
</dbReference>
<dbReference type="Gene3D" id="3.30.420.10">
    <property type="entry name" value="Ribonuclease H-like superfamily/Ribonuclease H"/>
    <property type="match status" value="1"/>
</dbReference>
<dbReference type="PROSITE" id="PS50158">
    <property type="entry name" value="ZF_CCHC"/>
    <property type="match status" value="1"/>
</dbReference>
<keyword evidence="3" id="KW-0064">Aspartyl protease</keyword>
<dbReference type="InterPro" id="IPR001584">
    <property type="entry name" value="Integrase_cat-core"/>
</dbReference>
<dbReference type="Pfam" id="PF13976">
    <property type="entry name" value="gag_pre-integrs"/>
    <property type="match status" value="1"/>
</dbReference>
<dbReference type="Pfam" id="PF07727">
    <property type="entry name" value="RVT_2"/>
    <property type="match status" value="1"/>
</dbReference>
<dbReference type="SUPFAM" id="SSF53098">
    <property type="entry name" value="Ribonuclease H-like"/>
    <property type="match status" value="1"/>
</dbReference>
<organism evidence="9 10">
    <name type="scientific">Lolium multiflorum</name>
    <name type="common">Italian ryegrass</name>
    <name type="synonym">Lolium perenne subsp. multiflorum</name>
    <dbReference type="NCBI Taxonomy" id="4521"/>
    <lineage>
        <taxon>Eukaryota</taxon>
        <taxon>Viridiplantae</taxon>
        <taxon>Streptophyta</taxon>
        <taxon>Embryophyta</taxon>
        <taxon>Tracheophyta</taxon>
        <taxon>Spermatophyta</taxon>
        <taxon>Magnoliopsida</taxon>
        <taxon>Liliopsida</taxon>
        <taxon>Poales</taxon>
        <taxon>Poaceae</taxon>
        <taxon>BOP clade</taxon>
        <taxon>Pooideae</taxon>
        <taxon>Poodae</taxon>
        <taxon>Poeae</taxon>
        <taxon>Poeae Chloroplast Group 2 (Poeae type)</taxon>
        <taxon>Loliodinae</taxon>
        <taxon>Loliinae</taxon>
        <taxon>Lolium</taxon>
    </lineage>
</organism>
<dbReference type="Pfam" id="PF25597">
    <property type="entry name" value="SH3_retrovirus"/>
    <property type="match status" value="1"/>
</dbReference>
<keyword evidence="4" id="KW-0378">Hydrolase</keyword>
<dbReference type="InterPro" id="IPR021109">
    <property type="entry name" value="Peptidase_aspartic_dom_sf"/>
</dbReference>
<feature type="region of interest" description="Disordered" evidence="6">
    <location>
        <begin position="76"/>
        <end position="109"/>
    </location>
</feature>
<gene>
    <name evidence="9" type="ORF">QYE76_063737</name>
</gene>
<evidence type="ECO:0000256" key="2">
    <source>
        <dbReference type="ARBA" id="ARBA00022723"/>
    </source>
</evidence>
<name>A0AAD8W9K7_LOLMU</name>
<dbReference type="CDD" id="cd00303">
    <property type="entry name" value="retropepsin_like"/>
    <property type="match status" value="1"/>
</dbReference>
<feature type="domain" description="CCHC-type" evidence="7">
    <location>
        <begin position="114"/>
        <end position="129"/>
    </location>
</feature>
<dbReference type="InterPro" id="IPR057670">
    <property type="entry name" value="SH3_retrovirus"/>
</dbReference>
<evidence type="ECO:0000259" key="8">
    <source>
        <dbReference type="PROSITE" id="PS50994"/>
    </source>
</evidence>
<reference evidence="9" key="1">
    <citation type="submission" date="2023-07" db="EMBL/GenBank/DDBJ databases">
        <title>A chromosome-level genome assembly of Lolium multiflorum.</title>
        <authorList>
            <person name="Chen Y."/>
            <person name="Copetti D."/>
            <person name="Kolliker R."/>
            <person name="Studer B."/>
        </authorList>
    </citation>
    <scope>NUCLEOTIDE SEQUENCE</scope>
    <source>
        <strain evidence="9">02402/16</strain>
        <tissue evidence="9">Leaf</tissue>
    </source>
</reference>
<keyword evidence="2" id="KW-0479">Metal-binding</keyword>
<dbReference type="SUPFAM" id="SSF56672">
    <property type="entry name" value="DNA/RNA polymerases"/>
    <property type="match status" value="1"/>
</dbReference>
<dbReference type="Gene3D" id="2.40.70.10">
    <property type="entry name" value="Acid Proteases"/>
    <property type="match status" value="1"/>
</dbReference>
<keyword evidence="5" id="KW-0862">Zinc</keyword>
<dbReference type="InterPro" id="IPR012337">
    <property type="entry name" value="RNaseH-like_sf"/>
</dbReference>
<dbReference type="InterPro" id="IPR054722">
    <property type="entry name" value="PolX-like_BBD"/>
</dbReference>
<dbReference type="SMART" id="SM00343">
    <property type="entry name" value="ZnF_C2HC"/>
    <property type="match status" value="1"/>
</dbReference>
<dbReference type="GO" id="GO:0008270">
    <property type="term" value="F:zinc ion binding"/>
    <property type="evidence" value="ECO:0007669"/>
    <property type="project" value="UniProtKB-KW"/>
</dbReference>
<dbReference type="PANTHER" id="PTHR42648">
    <property type="entry name" value="TRANSPOSASE, PUTATIVE-RELATED"/>
    <property type="match status" value="1"/>
</dbReference>
<dbReference type="EMBL" id="JAUUTY010000004">
    <property type="protein sequence ID" value="KAK1645932.1"/>
    <property type="molecule type" value="Genomic_DNA"/>
</dbReference>
<evidence type="ECO:0000256" key="6">
    <source>
        <dbReference type="SAM" id="MobiDB-lite"/>
    </source>
</evidence>
<dbReference type="InterPro" id="IPR036875">
    <property type="entry name" value="Znf_CCHC_sf"/>
</dbReference>
<feature type="compositionally biased region" description="Basic residues" evidence="6">
    <location>
        <begin position="82"/>
        <end position="95"/>
    </location>
</feature>
<dbReference type="InterPro" id="IPR013103">
    <property type="entry name" value="RVT_2"/>
</dbReference>
<comment type="caution">
    <text evidence="9">The sequence shown here is derived from an EMBL/GenBank/DDBJ whole genome shotgun (WGS) entry which is preliminary data.</text>
</comment>
<dbReference type="CDD" id="cd09272">
    <property type="entry name" value="RNase_HI_RT_Ty1"/>
    <property type="match status" value="1"/>
</dbReference>
<evidence type="ECO:0000256" key="5">
    <source>
        <dbReference type="PROSITE-ProRule" id="PRU00047"/>
    </source>
</evidence>
<dbReference type="GO" id="GO:0015074">
    <property type="term" value="P:DNA integration"/>
    <property type="evidence" value="ECO:0007669"/>
    <property type="project" value="InterPro"/>
</dbReference>
<dbReference type="Pfam" id="PF22936">
    <property type="entry name" value="Pol_BBD"/>
    <property type="match status" value="1"/>
</dbReference>
<keyword evidence="5" id="KW-0863">Zinc-finger</keyword>
<dbReference type="Pfam" id="PF00665">
    <property type="entry name" value="rve"/>
    <property type="match status" value="1"/>
</dbReference>
<keyword evidence="1" id="KW-0645">Protease</keyword>
<dbReference type="Proteomes" id="UP001231189">
    <property type="component" value="Unassembled WGS sequence"/>
</dbReference>
<evidence type="ECO:0000259" key="7">
    <source>
        <dbReference type="PROSITE" id="PS50158"/>
    </source>
</evidence>
<evidence type="ECO:0000313" key="10">
    <source>
        <dbReference type="Proteomes" id="UP001231189"/>
    </source>
</evidence>
<keyword evidence="10" id="KW-1185">Reference proteome</keyword>
<sequence length="1421" mass="160404">MLAMTGHAKKLSDLGIVIPNRLGINRVLQSLPPSYKNFVMNYNMQNMNKELPELFAMLKSAEIEIKKEHQVLMVNKTTSFKKQGKSKGKNKKSGKKAATPPVKPKAGPKPDAECYYCKEKGHWKRNCSKYLADLKSGLVKKKKEVTMRVGNGSKVDVIAVGTLPLHLPSGLVLNLNNCYFVPALSMNIISGSCLMQDDLDSSDTHIHNIDAKRIKLNDNSTYMWHCRLGHIGVKRMKKLHTDGLLESLDFESLDRCEACLMGKMTKTPFSGIMERATDLLEIIHTDVCGPMSVASRGGYRYVLTFTDDLSRYGYIYLMKHKSETFEKFKEFQSEVENQRNKKIKFLRSDRGGEYLSYEFGMHLKKCGILSQLTPPGTPQRNGVSERRNRTLLDMVRSMMSLTDLPLSFWSYALETAAFTLNRAPSKSVETTPYELWFNKKPKLSFLKVWGCEAYVKKLQPDKLEPKAEKCVFIGYPKETIGKVELDEIEESLLVDQSSAVPEDVPVPPTPATEEANDNDHETSNEIATEPRRSTRERATPDWYDPCLNVMIVDNNDEDPATYEEAMMSPDSNKWQEAMKSEMGSMYDNKVWTLVDLPDSRKAVENKWIFKRKTDADGNITVYKARLVAKGFRQIQGVDYDETFSPVAKLKSVRILLAIAAFFDYEIWQMDVKTAFLNGDIEEELYMVQPKGFVDPKNVDKVCKLQRSIYGLKQASRSWNRRFDKVIKDFGFIQCHGEACIYKKVSGSSVAFLILYVDDILLIGNDIELLSSVKGYLNNSFSMKDLGEASYILGIKIYRDRSRRLIGLSQSTYLDKILKKFRMDESKKGFLPMLPGKVLSKTQGPATAEERERMSQIPYASAVGSIMYAMLCTRPDIAHVVSLTSRYQSDPGMEHWTTVKNILKYLKRTKDMFLCYGGDQELVVTSYTDAISWASSKQCTVAKSSTESEYIAASEASSEAVWMKRFIVELGVVPSALDPLVIYCDNMGAIANAHEPRSHKRLKHIKLRYHSIREYIEDGEVKICKVHTDLNVADPLTKALPRAKHDQHQNAMGVRSNVDPNNVPLASLVAQEENVDVNFIKNNNFNNNAYRNNSGNNYRPYPSANGNGYGNSYGNSYNNNRSVPPGLEAMLKEFISTQTAFNKSVEEKLDKIDIIASRVDRLASDVDLLKLKVMPNEDIDNKITTTANAIQVRINENIRLMAELRARWDREENEKLAKENNIAKVWTITTISNDNDSHVAAPPTINGKIIGVGNVSTPSAKRTKLPEIAKTACDKTAEIFSNLGNNDPIAVAHNDLDFDDCHISEVIKFLQKLAKSPNASAINLAFTKHITNALIKAREEKLKLETSIPRKLEDGWEPIIKMKFNDFECNALCDLGASISVMPKKIYDMLDLPPLKNCYLDVNLADNAKKKPLGRIDNVHYG</sequence>
<dbReference type="Gene3D" id="4.10.60.10">
    <property type="entry name" value="Zinc finger, CCHC-type"/>
    <property type="match status" value="1"/>
</dbReference>
<dbReference type="SUPFAM" id="SSF57756">
    <property type="entry name" value="Retrovirus zinc finger-like domains"/>
    <property type="match status" value="1"/>
</dbReference>
<evidence type="ECO:0000313" key="9">
    <source>
        <dbReference type="EMBL" id="KAK1645932.1"/>
    </source>
</evidence>
<evidence type="ECO:0008006" key="11">
    <source>
        <dbReference type="Google" id="ProtNLM"/>
    </source>
</evidence>
<dbReference type="PANTHER" id="PTHR42648:SF27">
    <property type="entry name" value="RNA-DIRECTED DNA POLYMERASE"/>
    <property type="match status" value="1"/>
</dbReference>
<evidence type="ECO:0000256" key="1">
    <source>
        <dbReference type="ARBA" id="ARBA00022670"/>
    </source>
</evidence>
<protein>
    <recommendedName>
        <fullName evidence="11">Gag-pol polyprotein</fullName>
    </recommendedName>
</protein>
<dbReference type="InterPro" id="IPR001878">
    <property type="entry name" value="Znf_CCHC"/>
</dbReference>
<evidence type="ECO:0000256" key="4">
    <source>
        <dbReference type="ARBA" id="ARBA00022801"/>
    </source>
</evidence>
<feature type="compositionally biased region" description="Basic and acidic residues" evidence="6">
    <location>
        <begin position="517"/>
        <end position="539"/>
    </location>
</feature>
<dbReference type="InterPro" id="IPR036397">
    <property type="entry name" value="RNaseH_sf"/>
</dbReference>